<protein>
    <recommendedName>
        <fullName evidence="1">vWA-MoxR associated protein N-terminal HTH domain-containing protein</fullName>
    </recommendedName>
</protein>
<dbReference type="OrthoDB" id="459677at2"/>
<dbReference type="RefSeq" id="WP_096831079.1">
    <property type="nucleotide sequence ID" value="NZ_NXIB02000037.1"/>
</dbReference>
<proteinExistence type="predicted"/>
<evidence type="ECO:0000313" key="2">
    <source>
        <dbReference type="EMBL" id="PHX55883.1"/>
    </source>
</evidence>
<sequence>MDVQEVLKNLDELILSQTGKQLDTLQVAILKGVLKGQKYKDIAEEYNCTPGHVKDEAYELWRTLSNALGEDVNRANVRASIEKIIIKNPRNFKSPNSFNITFCPNSIPNSKFYSPEDLELIGGKLTKKSSSANWESIIKNARKKAKLEAVPYLAKMELTAAQIAEALDLPLAEVQELMS</sequence>
<evidence type="ECO:0000313" key="3">
    <source>
        <dbReference type="Proteomes" id="UP000226442"/>
    </source>
</evidence>
<name>A0A2G4F280_9CYAN</name>
<gene>
    <name evidence="2" type="ORF">CP500_008280</name>
</gene>
<evidence type="ECO:0000259" key="1">
    <source>
        <dbReference type="Pfam" id="PF26355"/>
    </source>
</evidence>
<dbReference type="Pfam" id="PF26355">
    <property type="entry name" value="HTH_VMAP-M9"/>
    <property type="match status" value="1"/>
</dbReference>
<dbReference type="AlphaFoldDB" id="A0A2G4F280"/>
<dbReference type="InterPro" id="IPR058651">
    <property type="entry name" value="HTH_VMAP-M9"/>
</dbReference>
<comment type="caution">
    <text evidence="2">The sequence shown here is derived from an EMBL/GenBank/DDBJ whole genome shotgun (WGS) entry which is preliminary data.</text>
</comment>
<accession>A0A2G4F280</accession>
<feature type="domain" description="vWA-MoxR associated protein N-terminal HTH" evidence="1">
    <location>
        <begin position="1"/>
        <end position="83"/>
    </location>
</feature>
<dbReference type="Proteomes" id="UP000226442">
    <property type="component" value="Unassembled WGS sequence"/>
</dbReference>
<dbReference type="EMBL" id="NXIB02000037">
    <property type="protein sequence ID" value="PHX55883.1"/>
    <property type="molecule type" value="Genomic_DNA"/>
</dbReference>
<keyword evidence="3" id="KW-1185">Reference proteome</keyword>
<organism evidence="2 3">
    <name type="scientific">Tychonema bourrellyi FEM_GT703</name>
    <dbReference type="NCBI Taxonomy" id="2040638"/>
    <lineage>
        <taxon>Bacteria</taxon>
        <taxon>Bacillati</taxon>
        <taxon>Cyanobacteriota</taxon>
        <taxon>Cyanophyceae</taxon>
        <taxon>Oscillatoriophycideae</taxon>
        <taxon>Oscillatoriales</taxon>
        <taxon>Microcoleaceae</taxon>
        <taxon>Tychonema</taxon>
    </lineage>
</organism>
<reference evidence="2" key="1">
    <citation type="submission" date="2017-10" db="EMBL/GenBank/DDBJ databases">
        <title>Draft genome sequence of the planktic cyanobacteria Tychonema bourrellyi isolated from alpine lentic freshwater.</title>
        <authorList>
            <person name="Tett A."/>
            <person name="Armanini F."/>
            <person name="Asnicar F."/>
            <person name="Boscaini A."/>
            <person name="Pasolli E."/>
            <person name="Zolfo M."/>
            <person name="Donati C."/>
            <person name="Salmaso N."/>
            <person name="Segata N."/>
        </authorList>
    </citation>
    <scope>NUCLEOTIDE SEQUENCE</scope>
    <source>
        <strain evidence="2">FEM_GT703</strain>
    </source>
</reference>